<proteinExistence type="predicted"/>
<keyword evidence="2" id="KW-1133">Transmembrane helix</keyword>
<feature type="region of interest" description="Disordered" evidence="1">
    <location>
        <begin position="128"/>
        <end position="182"/>
    </location>
</feature>
<reference evidence="3" key="1">
    <citation type="journal article" date="2023" name="Front. Mar. Sci.">
        <title>A new Merluccius polli reference genome to investigate the effects of global change in West African waters.</title>
        <authorList>
            <person name="Mateo J.L."/>
            <person name="Blanco-Fernandez C."/>
            <person name="Garcia-Vazquez E."/>
            <person name="Machado-Schiaffino G."/>
        </authorList>
    </citation>
    <scope>NUCLEOTIDE SEQUENCE</scope>
    <source>
        <strain evidence="3">C29</strain>
        <tissue evidence="3">Fin</tissue>
    </source>
</reference>
<evidence type="ECO:0000256" key="1">
    <source>
        <dbReference type="SAM" id="MobiDB-lite"/>
    </source>
</evidence>
<feature type="compositionally biased region" description="Low complexity" evidence="1">
    <location>
        <begin position="128"/>
        <end position="149"/>
    </location>
</feature>
<feature type="transmembrane region" description="Helical" evidence="2">
    <location>
        <begin position="79"/>
        <end position="99"/>
    </location>
</feature>
<dbReference type="EMBL" id="JAOPHQ010002012">
    <property type="protein sequence ID" value="KAK0148543.1"/>
    <property type="molecule type" value="Genomic_DNA"/>
</dbReference>
<protein>
    <submittedName>
        <fullName evidence="3">Uncharacterized protein</fullName>
    </submittedName>
</protein>
<accession>A0AA47MXK7</accession>
<evidence type="ECO:0000313" key="3">
    <source>
        <dbReference type="EMBL" id="KAK0148543.1"/>
    </source>
</evidence>
<dbReference type="Proteomes" id="UP001174136">
    <property type="component" value="Unassembled WGS sequence"/>
</dbReference>
<keyword evidence="2" id="KW-0472">Membrane</keyword>
<sequence>MGQYDVHVHQPYSCNTTAHYGQPTHSRTPNEAKRYFFIITKNDDGSVNIISKLFGCCAECRDGGGGGLFQPAVGSSSELPHTLLLLLYLLLLLLLSLTVHRAPPALSCRSGVWYSPDVQRRCALFPASSSSSSSSSSFPASCSSSSPPAGCRSRWVTYSPGPSPTSRGRGLSKASLAKASLP</sequence>
<name>A0AA47MXK7_MERPO</name>
<keyword evidence="2" id="KW-0812">Transmembrane</keyword>
<dbReference type="AlphaFoldDB" id="A0AA47MXK7"/>
<evidence type="ECO:0000313" key="4">
    <source>
        <dbReference type="Proteomes" id="UP001174136"/>
    </source>
</evidence>
<keyword evidence="4" id="KW-1185">Reference proteome</keyword>
<gene>
    <name evidence="3" type="ORF">N1851_011126</name>
</gene>
<organism evidence="3 4">
    <name type="scientific">Merluccius polli</name>
    <name type="common">Benguela hake</name>
    <name type="synonym">Merluccius cadenati</name>
    <dbReference type="NCBI Taxonomy" id="89951"/>
    <lineage>
        <taxon>Eukaryota</taxon>
        <taxon>Metazoa</taxon>
        <taxon>Chordata</taxon>
        <taxon>Craniata</taxon>
        <taxon>Vertebrata</taxon>
        <taxon>Euteleostomi</taxon>
        <taxon>Actinopterygii</taxon>
        <taxon>Neopterygii</taxon>
        <taxon>Teleostei</taxon>
        <taxon>Neoteleostei</taxon>
        <taxon>Acanthomorphata</taxon>
        <taxon>Zeiogadaria</taxon>
        <taxon>Gadariae</taxon>
        <taxon>Gadiformes</taxon>
        <taxon>Gadoidei</taxon>
        <taxon>Merlucciidae</taxon>
        <taxon>Merluccius</taxon>
    </lineage>
</organism>
<comment type="caution">
    <text evidence="3">The sequence shown here is derived from an EMBL/GenBank/DDBJ whole genome shotgun (WGS) entry which is preliminary data.</text>
</comment>
<evidence type="ECO:0000256" key="2">
    <source>
        <dbReference type="SAM" id="Phobius"/>
    </source>
</evidence>